<reference evidence="1 3" key="2">
    <citation type="journal article" date="2015" name="Viruses">
        <title>The complete sequence of the first Spodoptera frugiperda Betabaculovirus genome: a natural multiple recombinant virus.</title>
        <authorList>
            <person name="Cuartas P.E."/>
            <person name="Barrera G.P."/>
            <person name="Belaich M.N."/>
            <person name="Barreto E."/>
            <person name="Ghiringhelli P.D."/>
            <person name="Villamizar L.F."/>
        </authorList>
    </citation>
    <scope>NUCLEOTIDE SEQUENCE [LARGE SCALE GENOMIC DNA]</scope>
    <source>
        <strain evidence="1">VG008</strain>
    </source>
</reference>
<dbReference type="EMBL" id="KM371112">
    <property type="protein sequence ID" value="AJK91748.1"/>
    <property type="molecule type" value="Genomic_DNA"/>
</dbReference>
<dbReference type="KEGG" id="vg:23632088"/>
<reference evidence="2" key="3">
    <citation type="journal article" date="2018" name="PLoS ONE">
        <title>Genomic analysis of an Argentinean isolate of Spodoptera frugiperda granulovirus reveals that various baculoviruses code for Lef-7 proteins with three F-box domains.</title>
        <authorList>
            <person name="Ferrelli M.L."/>
            <person name="Pidre M.L."/>
            <person name="Ghiringhelli P.D."/>
            <person name="Torres S."/>
            <person name="Fabre M.L."/>
            <person name="Masson T."/>
            <person name="Cedola M.T."/>
            <person name="Sciocco-Cap A."/>
            <person name="Romanowski V."/>
        </authorList>
    </citation>
    <scope>NUCLEOTIDE SEQUENCE</scope>
    <source>
        <strain evidence="2">ARG</strain>
    </source>
</reference>
<accession>A0A0C5AUW8</accession>
<dbReference type="RefSeq" id="YP_009121871.1">
    <property type="nucleotide sequence ID" value="NC_026511.1"/>
</dbReference>
<evidence type="ECO:0000313" key="1">
    <source>
        <dbReference type="EMBL" id="AJK91748.1"/>
    </source>
</evidence>
<keyword evidence="3" id="KW-1185">Reference proteome</keyword>
<evidence type="ECO:0000313" key="3">
    <source>
        <dbReference type="Proteomes" id="UP000201335"/>
    </source>
</evidence>
<dbReference type="Proteomes" id="UP000201335">
    <property type="component" value="Segment"/>
</dbReference>
<sequence>MSRVLNLYTFKPTNVSNDSVEEDVEFMLQGLVESLESDNTDKHACFLELKREQTLLLQKMSNDFRYHLQGTYYRNHVLLDVLVMYKKYVNEFGDSSAFGRECVAMCVEIVYSVYEMFSCASEIVVNVKQGTNTNDTVYVLLEGLQSSSLVSIQKVRAF</sequence>
<dbReference type="InterPro" id="IPR007773">
    <property type="entry name" value="AcMNPV_P18"/>
</dbReference>
<protein>
    <submittedName>
        <fullName evidence="1">p18</fullName>
    </submittedName>
</protein>
<name>A0A0C5AUW8_9BBAC</name>
<dbReference type="Pfam" id="PF05081">
    <property type="entry name" value="AcMNPV_P18"/>
    <property type="match status" value="1"/>
</dbReference>
<dbReference type="GeneID" id="23632088"/>
<proteinExistence type="predicted"/>
<evidence type="ECO:0000313" key="2">
    <source>
        <dbReference type="EMBL" id="AXS01110.1"/>
    </source>
</evidence>
<dbReference type="EMBL" id="MH170055">
    <property type="protein sequence ID" value="AXS01110.1"/>
    <property type="molecule type" value="Genomic_DNA"/>
</dbReference>
<organism evidence="1 3">
    <name type="scientific">Spodoptera frugiperda granulovirus</name>
    <dbReference type="NCBI Taxonomy" id="307454"/>
    <lineage>
        <taxon>Viruses</taxon>
        <taxon>Viruses incertae sedis</taxon>
        <taxon>Naldaviricetes</taxon>
        <taxon>Lefavirales</taxon>
        <taxon>Baculoviridae</taxon>
        <taxon>Betabaculovirus</taxon>
        <taxon>Betabaculovirus spofrugiperdae</taxon>
    </lineage>
</organism>
<reference evidence="1" key="1">
    <citation type="submission" date="2014-08" db="EMBL/GenBank/DDBJ databases">
        <authorList>
            <person name="Cuartas Otalora P.E."/>
            <person name="Barrera Cubillos G.P."/>
            <person name="Barreto Hernandez E."/>
            <person name="Belaich M.N."/>
            <person name="Ghiringhelli P.D."/>
            <person name="Villamizar Rivero L.F."/>
        </authorList>
    </citation>
    <scope>NUCLEOTIDE SEQUENCE</scope>
    <source>
        <strain evidence="1">VG008</strain>
    </source>
</reference>
<dbReference type="OrthoDB" id="11558at10239"/>